<reference evidence="1 2" key="1">
    <citation type="submission" date="2018-10" db="EMBL/GenBank/DDBJ databases">
        <title>Parasedimentitalea marina sp. nov., a psychrophilic bacterium isolated from deep seawater of the New Britain Trench.</title>
        <authorList>
            <person name="Cao J."/>
        </authorList>
    </citation>
    <scope>NUCLEOTIDE SEQUENCE [LARGE SCALE GENOMIC DNA]</scope>
    <source>
        <strain evidence="1 2">W43</strain>
        <plasmid evidence="1 2">pW43A</plasmid>
    </source>
</reference>
<dbReference type="Proteomes" id="UP000283063">
    <property type="component" value="Plasmid pW43A"/>
</dbReference>
<evidence type="ECO:0000313" key="1">
    <source>
        <dbReference type="EMBL" id="AZV80616.1"/>
    </source>
</evidence>
<accession>A0A3T0N9B2</accession>
<geneLocation type="plasmid" evidence="1 2">
    <name>pW43A</name>
</geneLocation>
<protein>
    <submittedName>
        <fullName evidence="1">Uncharacterized protein</fullName>
    </submittedName>
</protein>
<organism evidence="1 2">
    <name type="scientific">Parasedimentitalea marina</name>
    <dbReference type="NCBI Taxonomy" id="2483033"/>
    <lineage>
        <taxon>Bacteria</taxon>
        <taxon>Pseudomonadati</taxon>
        <taxon>Pseudomonadota</taxon>
        <taxon>Alphaproteobacteria</taxon>
        <taxon>Rhodobacterales</taxon>
        <taxon>Paracoccaceae</taxon>
        <taxon>Parasedimentitalea</taxon>
    </lineage>
</organism>
<keyword evidence="2" id="KW-1185">Reference proteome</keyword>
<dbReference type="AlphaFoldDB" id="A0A3T0N9B2"/>
<evidence type="ECO:0000313" key="2">
    <source>
        <dbReference type="Proteomes" id="UP000283063"/>
    </source>
</evidence>
<proteinExistence type="predicted"/>
<keyword evidence="1" id="KW-0614">Plasmid</keyword>
<name>A0A3T0N9B2_9RHOB</name>
<dbReference type="EMBL" id="CP033220">
    <property type="protein sequence ID" value="AZV80616.1"/>
    <property type="molecule type" value="Genomic_DNA"/>
</dbReference>
<dbReference type="KEGG" id="sedi:EBB79_21860"/>
<gene>
    <name evidence="1" type="ORF">EBB79_21860</name>
</gene>
<sequence>MPRVSQQRVIVSAAKNRIVAVTALDQVVIVDQCLEARLAADNRQAIGGYCRICNGHNERATDLSDVSVQSGFHLEVLDKSGR</sequence>